<protein>
    <submittedName>
        <fullName evidence="1">Uncharacterized protein</fullName>
    </submittedName>
</protein>
<comment type="caution">
    <text evidence="1">The sequence shown here is derived from an EMBL/GenBank/DDBJ whole genome shotgun (WGS) entry which is preliminary data.</text>
</comment>
<accession>A0A0F9F5Q1</accession>
<evidence type="ECO:0000313" key="1">
    <source>
        <dbReference type="EMBL" id="KKL46392.1"/>
    </source>
</evidence>
<sequence>MKKCPKCKTLLTEKLKEYVEESQKETNGFLFAELIKDIESLEITKF</sequence>
<proteinExistence type="predicted"/>
<name>A0A0F9F5Q1_9ZZZZ</name>
<dbReference type="AlphaFoldDB" id="A0A0F9F5Q1"/>
<dbReference type="EMBL" id="LAZR01034048">
    <property type="protein sequence ID" value="KKL46392.1"/>
    <property type="molecule type" value="Genomic_DNA"/>
</dbReference>
<gene>
    <name evidence="1" type="ORF">LCGC14_2346050</name>
</gene>
<organism evidence="1">
    <name type="scientific">marine sediment metagenome</name>
    <dbReference type="NCBI Taxonomy" id="412755"/>
    <lineage>
        <taxon>unclassified sequences</taxon>
        <taxon>metagenomes</taxon>
        <taxon>ecological metagenomes</taxon>
    </lineage>
</organism>
<feature type="non-terminal residue" evidence="1">
    <location>
        <position position="46"/>
    </location>
</feature>
<reference evidence="1" key="1">
    <citation type="journal article" date="2015" name="Nature">
        <title>Complex archaea that bridge the gap between prokaryotes and eukaryotes.</title>
        <authorList>
            <person name="Spang A."/>
            <person name="Saw J.H."/>
            <person name="Jorgensen S.L."/>
            <person name="Zaremba-Niedzwiedzka K."/>
            <person name="Martijn J."/>
            <person name="Lind A.E."/>
            <person name="van Eijk R."/>
            <person name="Schleper C."/>
            <person name="Guy L."/>
            <person name="Ettema T.J."/>
        </authorList>
    </citation>
    <scope>NUCLEOTIDE SEQUENCE</scope>
</reference>